<keyword evidence="3" id="KW-1003">Cell membrane</keyword>
<feature type="transmembrane region" description="Helical" evidence="10">
    <location>
        <begin position="434"/>
        <end position="454"/>
    </location>
</feature>
<dbReference type="GeneID" id="85006962"/>
<evidence type="ECO:0000313" key="13">
    <source>
        <dbReference type="Proteomes" id="UP000006001"/>
    </source>
</evidence>
<keyword evidence="9" id="KW-0739">Sodium transport</keyword>
<keyword evidence="13" id="KW-1185">Reference proteome</keyword>
<dbReference type="GO" id="GO:0015386">
    <property type="term" value="F:potassium:proton antiporter activity"/>
    <property type="evidence" value="ECO:0007669"/>
    <property type="project" value="TreeGrafter"/>
</dbReference>
<dbReference type="EMBL" id="ACUX02000004">
    <property type="protein sequence ID" value="EEZ62210.1"/>
    <property type="molecule type" value="Genomic_DNA"/>
</dbReference>
<keyword evidence="7" id="KW-0406">Ion transport</keyword>
<evidence type="ECO:0000256" key="9">
    <source>
        <dbReference type="ARBA" id="ARBA00023201"/>
    </source>
</evidence>
<dbReference type="eggNOG" id="COG0025">
    <property type="taxonomic scope" value="Bacteria"/>
</dbReference>
<protein>
    <submittedName>
        <fullName evidence="12">Na+/H+ antiporter</fullName>
    </submittedName>
</protein>
<dbReference type="Pfam" id="PF00999">
    <property type="entry name" value="Na_H_Exchanger"/>
    <property type="match status" value="1"/>
</dbReference>
<feature type="transmembrane region" description="Helical" evidence="10">
    <location>
        <begin position="154"/>
        <end position="179"/>
    </location>
</feature>
<feature type="transmembrane region" description="Helical" evidence="10">
    <location>
        <begin position="313"/>
        <end position="335"/>
    </location>
</feature>
<feature type="transmembrane region" description="Helical" evidence="10">
    <location>
        <begin position="6"/>
        <end position="24"/>
    </location>
</feature>
<feature type="transmembrane region" description="Helical" evidence="10">
    <location>
        <begin position="241"/>
        <end position="257"/>
    </location>
</feature>
<dbReference type="RefSeq" id="WP_006361550.1">
    <property type="nucleotide sequence ID" value="NZ_GG700630.1"/>
</dbReference>
<dbReference type="GO" id="GO:0015385">
    <property type="term" value="F:sodium:proton antiporter activity"/>
    <property type="evidence" value="ECO:0007669"/>
    <property type="project" value="InterPro"/>
</dbReference>
<dbReference type="GO" id="GO:0005886">
    <property type="term" value="C:plasma membrane"/>
    <property type="evidence" value="ECO:0007669"/>
    <property type="project" value="UniProtKB-SubCell"/>
</dbReference>
<dbReference type="Proteomes" id="UP000006001">
    <property type="component" value="Unassembled WGS sequence"/>
</dbReference>
<organism evidence="12 13">
    <name type="scientific">Slackia exigua (strain ATCC 700122 / DSM 15923 / CIP 105133 / JCM 11022 / KCTC 5966 / S-7)</name>
    <dbReference type="NCBI Taxonomy" id="649764"/>
    <lineage>
        <taxon>Bacteria</taxon>
        <taxon>Bacillati</taxon>
        <taxon>Actinomycetota</taxon>
        <taxon>Coriobacteriia</taxon>
        <taxon>Eggerthellales</taxon>
        <taxon>Eggerthellaceae</taxon>
        <taxon>Slackia</taxon>
    </lineage>
</organism>
<name>D0WES2_SLAES</name>
<evidence type="ECO:0000256" key="10">
    <source>
        <dbReference type="SAM" id="Phobius"/>
    </source>
</evidence>
<proteinExistence type="predicted"/>
<dbReference type="Gene3D" id="6.10.140.1330">
    <property type="match status" value="1"/>
</dbReference>
<keyword evidence="4 10" id="KW-0812">Transmembrane</keyword>
<dbReference type="HOGENOM" id="CLU_005912_6_2_11"/>
<dbReference type="AlphaFoldDB" id="D0WES2"/>
<evidence type="ECO:0000313" key="12">
    <source>
        <dbReference type="EMBL" id="EEZ62210.1"/>
    </source>
</evidence>
<dbReference type="InterPro" id="IPR006153">
    <property type="entry name" value="Cation/H_exchanger_TM"/>
</dbReference>
<feature type="transmembrane region" description="Helical" evidence="10">
    <location>
        <begin position="86"/>
        <end position="108"/>
    </location>
</feature>
<dbReference type="OrthoDB" id="9809206at2"/>
<dbReference type="GO" id="GO:0051453">
    <property type="term" value="P:regulation of intracellular pH"/>
    <property type="evidence" value="ECO:0007669"/>
    <property type="project" value="TreeGrafter"/>
</dbReference>
<dbReference type="PANTHER" id="PTHR10110:SF86">
    <property type="entry name" value="SODIUM_HYDROGEN EXCHANGER 7"/>
    <property type="match status" value="1"/>
</dbReference>
<dbReference type="GO" id="GO:0098719">
    <property type="term" value="P:sodium ion import across plasma membrane"/>
    <property type="evidence" value="ECO:0007669"/>
    <property type="project" value="TreeGrafter"/>
</dbReference>
<sequence length="718" mass="77242">MTTFSFVLVLCFAVLASAVVHQVVSRVSMPLVQIGLGAAIALLGGVSMYHFQADSELFLVLFIAPLLFQEARGVDKVALWSNRRPVASLAIGLVVAVALIVGFFAHAIEPSIPLAAAFALGAALGPTDAVAVSSLSKRASLTPKQEVLLSGESLINDASGVVSFQFAIAALTTGSFSLLGAGASFALSFFGGILVGIALEIVISSVMRTVRALGVDDTTFHVLFDLATPFVVFLAAESLHVSGILAVVAAGLSYSFLDRRIGPSVARMNIVSSSVWQVLTFALNGIVFVLLGMQLPNAMSDSWHDAGIADAKLIGLVVLVSAVVVAVRMLWFLAMDLYRRIADARAERVAAGASASACAYPSGPTVPMRSGASRAEGFDPASPMRGEARLWLRSGILRDSLVMALAGPKGAISLSIMFTLPYVVGSIDFASRDLLLFLASGVILITLLLANFLLPVLSPIQDAAPPSSDQEALVEVLRAVIADLDAMQTPGNRRAVQSVIRQYNDRIAHIKQRSDAFDRVDNVALRIEVIGWQEAYVTERMHEDASLMLAGHRLLSRYARAKAALGKRGVPRFVFLARKRVISFNQLIAGIIADRRLFRQAFEQEKAPRELHADALTHAVGKLRARLSDEGTPSEDAAEILLEMQKSIRRLRRADHAAPGIATATRVDDAIDEVRLEGLERELHHIQAMYDDGLISRQTAQRLRDNVRVMQLDQDGFI</sequence>
<evidence type="ECO:0000256" key="1">
    <source>
        <dbReference type="ARBA" id="ARBA00004651"/>
    </source>
</evidence>
<keyword evidence="2" id="KW-0813">Transport</keyword>
<dbReference type="InterPro" id="IPR018422">
    <property type="entry name" value="Cation/H_exchanger_CPA1"/>
</dbReference>
<evidence type="ECO:0000256" key="8">
    <source>
        <dbReference type="ARBA" id="ARBA00023136"/>
    </source>
</evidence>
<feature type="transmembrane region" description="Helical" evidence="10">
    <location>
        <begin position="269"/>
        <end position="293"/>
    </location>
</feature>
<comment type="subcellular location">
    <subcellularLocation>
        <location evidence="1">Cell membrane</location>
        <topology evidence="1">Multi-pass membrane protein</topology>
    </subcellularLocation>
</comment>
<evidence type="ECO:0000256" key="4">
    <source>
        <dbReference type="ARBA" id="ARBA00022692"/>
    </source>
</evidence>
<accession>D0WES2</accession>
<evidence type="ECO:0000256" key="7">
    <source>
        <dbReference type="ARBA" id="ARBA00023065"/>
    </source>
</evidence>
<feature type="domain" description="Cation/H+ exchanger transmembrane" evidence="11">
    <location>
        <begin position="14"/>
        <end position="336"/>
    </location>
</feature>
<feature type="transmembrane region" description="Helical" evidence="10">
    <location>
        <begin position="31"/>
        <end position="51"/>
    </location>
</feature>
<keyword evidence="6" id="KW-0915">Sodium</keyword>
<feature type="transmembrane region" description="Helical" evidence="10">
    <location>
        <begin position="185"/>
        <end position="206"/>
    </location>
</feature>
<dbReference type="STRING" id="649764.HMPREF0762_00303"/>
<gene>
    <name evidence="12" type="ORF">HMPREF0762_00303</name>
</gene>
<comment type="caution">
    <text evidence="12">The sequence shown here is derived from an EMBL/GenBank/DDBJ whole genome shotgun (WGS) entry which is preliminary data.</text>
</comment>
<evidence type="ECO:0000256" key="3">
    <source>
        <dbReference type="ARBA" id="ARBA00022475"/>
    </source>
</evidence>
<dbReference type="PANTHER" id="PTHR10110">
    <property type="entry name" value="SODIUM/HYDROGEN EXCHANGER"/>
    <property type="match status" value="1"/>
</dbReference>
<keyword evidence="8 10" id="KW-0472">Membrane</keyword>
<keyword evidence="5 10" id="KW-1133">Transmembrane helix</keyword>
<evidence type="ECO:0000259" key="11">
    <source>
        <dbReference type="Pfam" id="PF00999"/>
    </source>
</evidence>
<evidence type="ECO:0000256" key="2">
    <source>
        <dbReference type="ARBA" id="ARBA00022448"/>
    </source>
</evidence>
<evidence type="ECO:0000256" key="5">
    <source>
        <dbReference type="ARBA" id="ARBA00022989"/>
    </source>
</evidence>
<reference evidence="12" key="1">
    <citation type="submission" date="2009-10" db="EMBL/GenBank/DDBJ databases">
        <authorList>
            <person name="Weinstock G."/>
            <person name="Sodergren E."/>
            <person name="Clifton S."/>
            <person name="Fulton L."/>
            <person name="Fulton B."/>
            <person name="Courtney L."/>
            <person name="Fronick C."/>
            <person name="Harrison M."/>
            <person name="Strong C."/>
            <person name="Farmer C."/>
            <person name="Delahaunty K."/>
            <person name="Markovic C."/>
            <person name="Hall O."/>
            <person name="Minx P."/>
            <person name="Tomlinson C."/>
            <person name="Mitreva M."/>
            <person name="Nelson J."/>
            <person name="Hou S."/>
            <person name="Wollam A."/>
            <person name="Pepin K.H."/>
            <person name="Johnson M."/>
            <person name="Bhonagiri V."/>
            <person name="Nash W.E."/>
            <person name="Warren W."/>
            <person name="Chinwalla A."/>
            <person name="Mardis E.R."/>
            <person name="Wilson R.K."/>
        </authorList>
    </citation>
    <scope>NUCLEOTIDE SEQUENCE [LARGE SCALE GENOMIC DNA]</scope>
    <source>
        <strain evidence="12">ATCC 700122</strain>
    </source>
</reference>
<evidence type="ECO:0000256" key="6">
    <source>
        <dbReference type="ARBA" id="ARBA00023053"/>
    </source>
</evidence>